<keyword evidence="5 8" id="KW-0406">Ion transport</keyword>
<protein>
    <submittedName>
        <fullName evidence="12">Ion channel</fullName>
    </submittedName>
</protein>
<accession>A0A0N4ZSQ3</accession>
<evidence type="ECO:0000256" key="3">
    <source>
        <dbReference type="ARBA" id="ARBA00022692"/>
    </source>
</evidence>
<evidence type="ECO:0000259" key="10">
    <source>
        <dbReference type="Pfam" id="PF07885"/>
    </source>
</evidence>
<dbReference type="InterPro" id="IPR003280">
    <property type="entry name" value="2pore_dom_K_chnl"/>
</dbReference>
<feature type="transmembrane region" description="Helical" evidence="9">
    <location>
        <begin position="264"/>
        <end position="285"/>
    </location>
</feature>
<dbReference type="GO" id="GO:0015271">
    <property type="term" value="F:outward rectifier potassium channel activity"/>
    <property type="evidence" value="ECO:0007669"/>
    <property type="project" value="TreeGrafter"/>
</dbReference>
<keyword evidence="7 8" id="KW-0407">Ion channel</keyword>
<keyword evidence="11" id="KW-1185">Reference proteome</keyword>
<feature type="domain" description="Potassium channel" evidence="10">
    <location>
        <begin position="218"/>
        <end position="290"/>
    </location>
</feature>
<evidence type="ECO:0000256" key="4">
    <source>
        <dbReference type="ARBA" id="ARBA00022989"/>
    </source>
</evidence>
<feature type="transmembrane region" description="Helical" evidence="9">
    <location>
        <begin position="211"/>
        <end position="232"/>
    </location>
</feature>
<evidence type="ECO:0000256" key="2">
    <source>
        <dbReference type="ARBA" id="ARBA00022448"/>
    </source>
</evidence>
<proteinExistence type="inferred from homology"/>
<reference evidence="12" key="1">
    <citation type="submission" date="2017-02" db="UniProtKB">
        <authorList>
            <consortium name="WormBaseParasite"/>
        </authorList>
    </citation>
    <scope>IDENTIFICATION</scope>
</reference>
<dbReference type="InterPro" id="IPR013099">
    <property type="entry name" value="K_chnl_dom"/>
</dbReference>
<evidence type="ECO:0000256" key="1">
    <source>
        <dbReference type="ARBA" id="ARBA00004141"/>
    </source>
</evidence>
<dbReference type="GO" id="GO:0022841">
    <property type="term" value="F:potassium ion leak channel activity"/>
    <property type="evidence" value="ECO:0007669"/>
    <property type="project" value="TreeGrafter"/>
</dbReference>
<comment type="subcellular location">
    <subcellularLocation>
        <location evidence="1">Membrane</location>
        <topology evidence="1">Multi-pass membrane protein</topology>
    </subcellularLocation>
</comment>
<feature type="transmembrane region" description="Helical" evidence="9">
    <location>
        <begin position="107"/>
        <end position="128"/>
    </location>
</feature>
<feature type="transmembrane region" description="Helical" evidence="9">
    <location>
        <begin position="21"/>
        <end position="42"/>
    </location>
</feature>
<dbReference type="WBParaSite" id="PTRK_0001153500.1">
    <property type="protein sequence ID" value="PTRK_0001153500.1"/>
    <property type="gene ID" value="PTRK_0001153500"/>
</dbReference>
<organism evidence="11 12">
    <name type="scientific">Parastrongyloides trichosuri</name>
    <name type="common">Possum-specific nematode worm</name>
    <dbReference type="NCBI Taxonomy" id="131310"/>
    <lineage>
        <taxon>Eukaryota</taxon>
        <taxon>Metazoa</taxon>
        <taxon>Ecdysozoa</taxon>
        <taxon>Nematoda</taxon>
        <taxon>Chromadorea</taxon>
        <taxon>Rhabditida</taxon>
        <taxon>Tylenchina</taxon>
        <taxon>Panagrolaimomorpha</taxon>
        <taxon>Strongyloidoidea</taxon>
        <taxon>Strongyloididae</taxon>
        <taxon>Parastrongyloides</taxon>
    </lineage>
</organism>
<evidence type="ECO:0000256" key="7">
    <source>
        <dbReference type="ARBA" id="ARBA00023303"/>
    </source>
</evidence>
<dbReference type="PRINTS" id="PR01333">
    <property type="entry name" value="2POREKCHANEL"/>
</dbReference>
<feature type="transmembrane region" description="Helical" evidence="9">
    <location>
        <begin position="241"/>
        <end position="258"/>
    </location>
</feature>
<keyword evidence="6 9" id="KW-0472">Membrane</keyword>
<dbReference type="GO" id="GO:0030322">
    <property type="term" value="P:stabilization of membrane potential"/>
    <property type="evidence" value="ECO:0007669"/>
    <property type="project" value="TreeGrafter"/>
</dbReference>
<keyword evidence="4 9" id="KW-1133">Transmembrane helix</keyword>
<evidence type="ECO:0000256" key="9">
    <source>
        <dbReference type="SAM" id="Phobius"/>
    </source>
</evidence>
<dbReference type="Proteomes" id="UP000038045">
    <property type="component" value="Unplaced"/>
</dbReference>
<dbReference type="PANTHER" id="PTHR11003">
    <property type="entry name" value="POTASSIUM CHANNEL, SUBFAMILY K"/>
    <property type="match status" value="1"/>
</dbReference>
<feature type="domain" description="Potassium channel" evidence="10">
    <location>
        <begin position="93"/>
        <end position="159"/>
    </location>
</feature>
<evidence type="ECO:0000256" key="8">
    <source>
        <dbReference type="RuleBase" id="RU003857"/>
    </source>
</evidence>
<dbReference type="STRING" id="131310.A0A0N4ZSQ3"/>
<sequence>MAFIAEILIAIKQNVQGIFRFLAPLFILSIFTVIGAFIFVALESSTELETIRNNNDEREKYLEATAYRLNTIKSMSPIQAYNHTLKTLKEFIKTIGSELPTEEEATWNFWGALYYAVTVYTTIGYGNIACVTSSGRIATILYAFFGIPLALLCLIGLGSTMAACCKYIWKAMHKAGKVVNINLDDKLGEIEPLAKVEKTEEESNDLLDFPISFLLLIAIVFVSLVAAIFLLIEDDWTYGTSLYFSLISFLTIGFGDVTPKSENIILVAFLLLCGLSLISTVLNIIQQQIEELTNGMKGSIDKEYMNALEEAEKSGEISKEQSDVMRRPSQVAETVITKQDAQGETTILIDNDVKSIEDAITTKETTTNIDPKTLDVIIQKMPLKSRLMYYAMPASNKKRLLQHIEAKNRLATVGTQTEDWLFEKRLERTSSTHR</sequence>
<dbReference type="Pfam" id="PF07885">
    <property type="entry name" value="Ion_trans_2"/>
    <property type="match status" value="2"/>
</dbReference>
<keyword evidence="2 8" id="KW-0813">Transport</keyword>
<feature type="transmembrane region" description="Helical" evidence="9">
    <location>
        <begin position="140"/>
        <end position="169"/>
    </location>
</feature>
<evidence type="ECO:0000256" key="6">
    <source>
        <dbReference type="ARBA" id="ARBA00023136"/>
    </source>
</evidence>
<dbReference type="Gene3D" id="1.10.287.70">
    <property type="match status" value="1"/>
</dbReference>
<dbReference type="GO" id="GO:0005886">
    <property type="term" value="C:plasma membrane"/>
    <property type="evidence" value="ECO:0007669"/>
    <property type="project" value="TreeGrafter"/>
</dbReference>
<evidence type="ECO:0000256" key="5">
    <source>
        <dbReference type="ARBA" id="ARBA00023065"/>
    </source>
</evidence>
<evidence type="ECO:0000313" key="11">
    <source>
        <dbReference type="Proteomes" id="UP000038045"/>
    </source>
</evidence>
<evidence type="ECO:0000313" key="12">
    <source>
        <dbReference type="WBParaSite" id="PTRK_0001153500.1"/>
    </source>
</evidence>
<name>A0A0N4ZSQ3_PARTI</name>
<dbReference type="PANTHER" id="PTHR11003:SF345">
    <property type="entry name" value="TWIK FAMILY OF POTASSIUM CHANNELS PROTEIN 18"/>
    <property type="match status" value="1"/>
</dbReference>
<dbReference type="AlphaFoldDB" id="A0A0N4ZSQ3"/>
<keyword evidence="3 8" id="KW-0812">Transmembrane</keyword>
<dbReference type="SUPFAM" id="SSF81324">
    <property type="entry name" value="Voltage-gated potassium channels"/>
    <property type="match status" value="2"/>
</dbReference>
<comment type="similarity">
    <text evidence="8">Belongs to the two pore domain potassium channel (TC 1.A.1.8) family.</text>
</comment>